<dbReference type="EMBL" id="LSBI01000002">
    <property type="protein sequence ID" value="OAQ92790.1"/>
    <property type="molecule type" value="Genomic_DNA"/>
</dbReference>
<dbReference type="Proteomes" id="UP000078340">
    <property type="component" value="Unassembled WGS sequence"/>
</dbReference>
<proteinExistence type="predicted"/>
<feature type="region of interest" description="Disordered" evidence="1">
    <location>
        <begin position="103"/>
        <end position="129"/>
    </location>
</feature>
<comment type="caution">
    <text evidence="2">The sequence shown here is derived from an EMBL/GenBank/DDBJ whole genome shotgun (WGS) entry which is preliminary data.</text>
</comment>
<feature type="compositionally biased region" description="Low complexity" evidence="1">
    <location>
        <begin position="10"/>
        <end position="27"/>
    </location>
</feature>
<accession>A0A179G2M0</accession>
<dbReference type="Proteomes" id="UP000078240">
    <property type="component" value="Unassembled WGS sequence"/>
</dbReference>
<dbReference type="EMBL" id="LSBH01000010">
    <property type="protein sequence ID" value="OAQ71718.1"/>
    <property type="molecule type" value="Genomic_DNA"/>
</dbReference>
<evidence type="ECO:0000313" key="3">
    <source>
        <dbReference type="EMBL" id="OAQ92790.1"/>
    </source>
</evidence>
<name>A0A179G2M0_PURLI</name>
<feature type="region of interest" description="Disordered" evidence="1">
    <location>
        <begin position="1"/>
        <end position="34"/>
    </location>
</feature>
<evidence type="ECO:0000313" key="4">
    <source>
        <dbReference type="Proteomes" id="UP000078240"/>
    </source>
</evidence>
<evidence type="ECO:0000256" key="1">
    <source>
        <dbReference type="SAM" id="MobiDB-lite"/>
    </source>
</evidence>
<dbReference type="AlphaFoldDB" id="A0A179G2M0"/>
<protein>
    <submittedName>
        <fullName evidence="2">Uncharacterized protein</fullName>
    </submittedName>
</protein>
<sequence length="129" mass="13953">MNRSTCPLVSTAASLSTGPTPPSSSRAGHVGLRTLRPGECLPGESARAPWRPASQTLQMLFLLGKGWELSVERLAITQLRHFIGAPVFFPRRVSSCAAAAGNRRNRLPRNGDGVVERQDDDYRWSPGAA</sequence>
<evidence type="ECO:0000313" key="2">
    <source>
        <dbReference type="EMBL" id="OAQ71718.1"/>
    </source>
</evidence>
<reference evidence="2 4" key="1">
    <citation type="submission" date="2016-01" db="EMBL/GenBank/DDBJ databases">
        <title>Biosynthesis of antibiotic leucinostatins and their inhibition on Phytophthora in bio-control Purpureocillium lilacinum.</title>
        <authorList>
            <person name="Wang G."/>
            <person name="Liu Z."/>
            <person name="Lin R."/>
            <person name="Li E."/>
            <person name="Mao Z."/>
            <person name="Ling J."/>
            <person name="Yin W."/>
            <person name="Xie B."/>
        </authorList>
    </citation>
    <scope>NUCLEOTIDE SEQUENCE [LARGE SCALE GENOMIC DNA]</scope>
    <source>
        <strain evidence="2">PLBJ-1</strain>
        <strain evidence="3">PLFJ-1</strain>
    </source>
</reference>
<feature type="compositionally biased region" description="Basic and acidic residues" evidence="1">
    <location>
        <begin position="114"/>
        <end position="123"/>
    </location>
</feature>
<organism evidence="2 4">
    <name type="scientific">Purpureocillium lilacinum</name>
    <name type="common">Paecilomyces lilacinus</name>
    <dbReference type="NCBI Taxonomy" id="33203"/>
    <lineage>
        <taxon>Eukaryota</taxon>
        <taxon>Fungi</taxon>
        <taxon>Dikarya</taxon>
        <taxon>Ascomycota</taxon>
        <taxon>Pezizomycotina</taxon>
        <taxon>Sordariomycetes</taxon>
        <taxon>Hypocreomycetidae</taxon>
        <taxon>Hypocreales</taxon>
        <taxon>Ophiocordycipitaceae</taxon>
        <taxon>Purpureocillium</taxon>
    </lineage>
</organism>
<gene>
    <name evidence="2" type="ORF">VFPBJ_10497</name>
    <name evidence="3" type="ORF">VFPFJ_01951</name>
</gene>